<feature type="region of interest" description="Disordered" evidence="1">
    <location>
        <begin position="526"/>
        <end position="663"/>
    </location>
</feature>
<protein>
    <submittedName>
        <fullName evidence="3">Uncharacterized protein</fullName>
    </submittedName>
</protein>
<feature type="compositionally biased region" description="Low complexity" evidence="1">
    <location>
        <begin position="55"/>
        <end position="66"/>
    </location>
</feature>
<keyword evidence="2" id="KW-0812">Transmembrane</keyword>
<proteinExistence type="predicted"/>
<name>B4N4K6_DROWI</name>
<dbReference type="AlphaFoldDB" id="B4N4K6"/>
<dbReference type="OMA" id="YTEVMEQ"/>
<feature type="compositionally biased region" description="Pro residues" evidence="1">
    <location>
        <begin position="166"/>
        <end position="178"/>
    </location>
</feature>
<dbReference type="Proteomes" id="UP000007798">
    <property type="component" value="Unassembled WGS sequence"/>
</dbReference>
<evidence type="ECO:0000313" key="4">
    <source>
        <dbReference type="Proteomes" id="UP000007798"/>
    </source>
</evidence>
<keyword evidence="2" id="KW-1133">Transmembrane helix</keyword>
<evidence type="ECO:0000256" key="2">
    <source>
        <dbReference type="SAM" id="Phobius"/>
    </source>
</evidence>
<evidence type="ECO:0000256" key="1">
    <source>
        <dbReference type="SAM" id="MobiDB-lite"/>
    </source>
</evidence>
<feature type="compositionally biased region" description="Low complexity" evidence="1">
    <location>
        <begin position="575"/>
        <end position="587"/>
    </location>
</feature>
<feature type="region of interest" description="Disordered" evidence="1">
    <location>
        <begin position="143"/>
        <end position="178"/>
    </location>
</feature>
<feature type="compositionally biased region" description="Pro residues" evidence="1">
    <location>
        <begin position="526"/>
        <end position="536"/>
    </location>
</feature>
<gene>
    <name evidence="3" type="primary">Dwil\GK10500</name>
    <name evidence="3" type="ORF">Dwil_GK10500</name>
</gene>
<evidence type="ECO:0000313" key="3">
    <source>
        <dbReference type="EMBL" id="EDW79080.1"/>
    </source>
</evidence>
<dbReference type="eggNOG" id="ENOG502TCBH">
    <property type="taxonomic scope" value="Eukaryota"/>
</dbReference>
<feature type="compositionally biased region" description="Acidic residues" evidence="1">
    <location>
        <begin position="636"/>
        <end position="654"/>
    </location>
</feature>
<feature type="transmembrane region" description="Helical" evidence="2">
    <location>
        <begin position="14"/>
        <end position="37"/>
    </location>
</feature>
<keyword evidence="2" id="KW-0472">Membrane</keyword>
<keyword evidence="4" id="KW-1185">Reference proteome</keyword>
<dbReference type="HOGENOM" id="CLU_377788_0_0_1"/>
<sequence length="685" mass="75288">MAQLRNVGQGQQNAVIIGPISASIMLLMGLIFALFGIKIWGFRRRLTFDRGSTGQQQQQQQQQQRQAAPRYAAYESQINGTDNAVHGVFRQRNIEEFESTRPSSAAGNRFITGSVPNLRLHGMSSPDESTIGSGLSTVVYRPEAPQASQRRRRREVNSANYEYHEVPPPPTRQPPAPPILEVASAATTTTTALSNEATVQQTVEPALELGIPNFDHFAEKYELISAQASSSSSSAPTKHNQLGNKDSGRYVKFDAVDDVPELLTPDDDHVGAAIAVTAVVHHPQKPEEPAVNSFPEPETTQSSQVVEQANEQNDRAFVMEVIAGTPSPGLETPTESNLFTDLELPTADDGVFERIRSTFELNEADILDFDQLQLPTASSPPGFGKNIEEDWENFENLDEVIAPAVTNEPLPEPNWAEHPNLENVEVEQVEDLFHEIELIEPPKKPEPPPYEAGMPPFLPDYDFLMHMENGKANKDSLPNYCDVVGKQEVTNIDDLYDELEVTNGENHIFDELCQELEIVSALVPPEPARRAPPQPAPRISRPPVTLNVRGGNAPPLLCYQPDELPGSSSGEDEAAVASAPPAVAPQPAKRKVRFDTENLQYYQSAEMPSSSESEDMELSSSMPKLFGSQVSKSQTDSDDDDEEDDDYDDDDDDDAFVRAISEHRSMTQSLCLPGIAVPVSNDTEA</sequence>
<dbReference type="InParanoid" id="B4N4K6"/>
<feature type="region of interest" description="Disordered" evidence="1">
    <location>
        <begin position="284"/>
        <end position="306"/>
    </location>
</feature>
<dbReference type="PhylomeDB" id="B4N4K6"/>
<organism evidence="3 4">
    <name type="scientific">Drosophila willistoni</name>
    <name type="common">Fruit fly</name>
    <dbReference type="NCBI Taxonomy" id="7260"/>
    <lineage>
        <taxon>Eukaryota</taxon>
        <taxon>Metazoa</taxon>
        <taxon>Ecdysozoa</taxon>
        <taxon>Arthropoda</taxon>
        <taxon>Hexapoda</taxon>
        <taxon>Insecta</taxon>
        <taxon>Pterygota</taxon>
        <taxon>Neoptera</taxon>
        <taxon>Endopterygota</taxon>
        <taxon>Diptera</taxon>
        <taxon>Brachycera</taxon>
        <taxon>Muscomorpha</taxon>
        <taxon>Ephydroidea</taxon>
        <taxon>Drosophilidae</taxon>
        <taxon>Drosophila</taxon>
        <taxon>Sophophora</taxon>
    </lineage>
</organism>
<dbReference type="FunCoup" id="B4N4K6">
    <property type="interactions" value="13"/>
</dbReference>
<dbReference type="OrthoDB" id="7969881at2759"/>
<feature type="region of interest" description="Disordered" evidence="1">
    <location>
        <begin position="51"/>
        <end position="71"/>
    </location>
</feature>
<reference evidence="3 4" key="1">
    <citation type="journal article" date="2007" name="Nature">
        <title>Evolution of genes and genomes on the Drosophila phylogeny.</title>
        <authorList>
            <consortium name="Drosophila 12 Genomes Consortium"/>
            <person name="Clark A.G."/>
            <person name="Eisen M.B."/>
            <person name="Smith D.R."/>
            <person name="Bergman C.M."/>
            <person name="Oliver B."/>
            <person name="Markow T.A."/>
            <person name="Kaufman T.C."/>
            <person name="Kellis M."/>
            <person name="Gelbart W."/>
            <person name="Iyer V.N."/>
            <person name="Pollard D.A."/>
            <person name="Sackton T.B."/>
            <person name="Larracuente A.M."/>
            <person name="Singh N.D."/>
            <person name="Abad J.P."/>
            <person name="Abt D.N."/>
            <person name="Adryan B."/>
            <person name="Aguade M."/>
            <person name="Akashi H."/>
            <person name="Anderson W.W."/>
            <person name="Aquadro C.F."/>
            <person name="Ardell D.H."/>
            <person name="Arguello R."/>
            <person name="Artieri C.G."/>
            <person name="Barbash D.A."/>
            <person name="Barker D."/>
            <person name="Barsanti P."/>
            <person name="Batterham P."/>
            <person name="Batzoglou S."/>
            <person name="Begun D."/>
            <person name="Bhutkar A."/>
            <person name="Blanco E."/>
            <person name="Bosak S.A."/>
            <person name="Bradley R.K."/>
            <person name="Brand A.D."/>
            <person name="Brent M.R."/>
            <person name="Brooks A.N."/>
            <person name="Brown R.H."/>
            <person name="Butlin R.K."/>
            <person name="Caggese C."/>
            <person name="Calvi B.R."/>
            <person name="Bernardo de Carvalho A."/>
            <person name="Caspi A."/>
            <person name="Castrezana S."/>
            <person name="Celniker S.E."/>
            <person name="Chang J.L."/>
            <person name="Chapple C."/>
            <person name="Chatterji S."/>
            <person name="Chinwalla A."/>
            <person name="Civetta A."/>
            <person name="Clifton S.W."/>
            <person name="Comeron J.M."/>
            <person name="Costello J.C."/>
            <person name="Coyne J.A."/>
            <person name="Daub J."/>
            <person name="David R.G."/>
            <person name="Delcher A.L."/>
            <person name="Delehaunty K."/>
            <person name="Do C.B."/>
            <person name="Ebling H."/>
            <person name="Edwards K."/>
            <person name="Eickbush T."/>
            <person name="Evans J.D."/>
            <person name="Filipski A."/>
            <person name="Findeiss S."/>
            <person name="Freyhult E."/>
            <person name="Fulton L."/>
            <person name="Fulton R."/>
            <person name="Garcia A.C."/>
            <person name="Gardiner A."/>
            <person name="Garfield D.A."/>
            <person name="Garvin B.E."/>
            <person name="Gibson G."/>
            <person name="Gilbert D."/>
            <person name="Gnerre S."/>
            <person name="Godfrey J."/>
            <person name="Good R."/>
            <person name="Gotea V."/>
            <person name="Gravely B."/>
            <person name="Greenberg A.J."/>
            <person name="Griffiths-Jones S."/>
            <person name="Gross S."/>
            <person name="Guigo R."/>
            <person name="Gustafson E.A."/>
            <person name="Haerty W."/>
            <person name="Hahn M.W."/>
            <person name="Halligan D.L."/>
            <person name="Halpern A.L."/>
            <person name="Halter G.M."/>
            <person name="Han M.V."/>
            <person name="Heger A."/>
            <person name="Hillier L."/>
            <person name="Hinrichs A.S."/>
            <person name="Holmes I."/>
            <person name="Hoskins R.A."/>
            <person name="Hubisz M.J."/>
            <person name="Hultmark D."/>
            <person name="Huntley M.A."/>
            <person name="Jaffe D.B."/>
            <person name="Jagadeeshan S."/>
            <person name="Jeck W.R."/>
            <person name="Johnson J."/>
            <person name="Jones C.D."/>
            <person name="Jordan W.C."/>
            <person name="Karpen G.H."/>
            <person name="Kataoka E."/>
            <person name="Keightley P.D."/>
            <person name="Kheradpour P."/>
            <person name="Kirkness E.F."/>
            <person name="Koerich L.B."/>
            <person name="Kristiansen K."/>
            <person name="Kudrna D."/>
            <person name="Kulathinal R.J."/>
            <person name="Kumar S."/>
            <person name="Kwok R."/>
            <person name="Lander E."/>
            <person name="Langley C.H."/>
            <person name="Lapoint R."/>
            <person name="Lazzaro B.P."/>
            <person name="Lee S.J."/>
            <person name="Levesque L."/>
            <person name="Li R."/>
            <person name="Lin C.F."/>
            <person name="Lin M.F."/>
            <person name="Lindblad-Toh K."/>
            <person name="Llopart A."/>
            <person name="Long M."/>
            <person name="Low L."/>
            <person name="Lozovsky E."/>
            <person name="Lu J."/>
            <person name="Luo M."/>
            <person name="Machado C.A."/>
            <person name="Makalowski W."/>
            <person name="Marzo M."/>
            <person name="Matsuda M."/>
            <person name="Matzkin L."/>
            <person name="McAllister B."/>
            <person name="McBride C.S."/>
            <person name="McKernan B."/>
            <person name="McKernan K."/>
            <person name="Mendez-Lago M."/>
            <person name="Minx P."/>
            <person name="Mollenhauer M.U."/>
            <person name="Montooth K."/>
            <person name="Mount S.M."/>
            <person name="Mu X."/>
            <person name="Myers E."/>
            <person name="Negre B."/>
            <person name="Newfeld S."/>
            <person name="Nielsen R."/>
            <person name="Noor M.A."/>
            <person name="O'Grady P."/>
            <person name="Pachter L."/>
            <person name="Papaceit M."/>
            <person name="Parisi M.J."/>
            <person name="Parisi M."/>
            <person name="Parts L."/>
            <person name="Pedersen J.S."/>
            <person name="Pesole G."/>
            <person name="Phillippy A.M."/>
            <person name="Ponting C.P."/>
            <person name="Pop M."/>
            <person name="Porcelli D."/>
            <person name="Powell J.R."/>
            <person name="Prohaska S."/>
            <person name="Pruitt K."/>
            <person name="Puig M."/>
            <person name="Quesneville H."/>
            <person name="Ram K.R."/>
            <person name="Rand D."/>
            <person name="Rasmussen M.D."/>
            <person name="Reed L.K."/>
            <person name="Reenan R."/>
            <person name="Reily A."/>
            <person name="Remington K.A."/>
            <person name="Rieger T.T."/>
            <person name="Ritchie M.G."/>
            <person name="Robin C."/>
            <person name="Rogers Y.H."/>
            <person name="Rohde C."/>
            <person name="Rozas J."/>
            <person name="Rubenfield M.J."/>
            <person name="Ruiz A."/>
            <person name="Russo S."/>
            <person name="Salzberg S.L."/>
            <person name="Sanchez-Gracia A."/>
            <person name="Saranga D.J."/>
            <person name="Sato H."/>
            <person name="Schaeffer S.W."/>
            <person name="Schatz M.C."/>
            <person name="Schlenke T."/>
            <person name="Schwartz R."/>
            <person name="Segarra C."/>
            <person name="Singh R.S."/>
            <person name="Sirot L."/>
            <person name="Sirota M."/>
            <person name="Sisneros N.B."/>
            <person name="Smith C.D."/>
            <person name="Smith T.F."/>
            <person name="Spieth J."/>
            <person name="Stage D.E."/>
            <person name="Stark A."/>
            <person name="Stephan W."/>
            <person name="Strausberg R.L."/>
            <person name="Strempel S."/>
            <person name="Sturgill D."/>
            <person name="Sutton G."/>
            <person name="Sutton G.G."/>
            <person name="Tao W."/>
            <person name="Teichmann S."/>
            <person name="Tobari Y.N."/>
            <person name="Tomimura Y."/>
            <person name="Tsolas J.M."/>
            <person name="Valente V.L."/>
            <person name="Venter E."/>
            <person name="Venter J.C."/>
            <person name="Vicario S."/>
            <person name="Vieira F.G."/>
            <person name="Vilella A.J."/>
            <person name="Villasante A."/>
            <person name="Walenz B."/>
            <person name="Wang J."/>
            <person name="Wasserman M."/>
            <person name="Watts T."/>
            <person name="Wilson D."/>
            <person name="Wilson R.K."/>
            <person name="Wing R.A."/>
            <person name="Wolfner M.F."/>
            <person name="Wong A."/>
            <person name="Wong G.K."/>
            <person name="Wu C.I."/>
            <person name="Wu G."/>
            <person name="Yamamoto D."/>
            <person name="Yang H.P."/>
            <person name="Yang S.P."/>
            <person name="Yorke J.A."/>
            <person name="Yoshida K."/>
            <person name="Zdobnov E."/>
            <person name="Zhang P."/>
            <person name="Zhang Y."/>
            <person name="Zimin A.V."/>
            <person name="Baldwin J."/>
            <person name="Abdouelleil A."/>
            <person name="Abdulkadir J."/>
            <person name="Abebe A."/>
            <person name="Abera B."/>
            <person name="Abreu J."/>
            <person name="Acer S.C."/>
            <person name="Aftuck L."/>
            <person name="Alexander A."/>
            <person name="An P."/>
            <person name="Anderson E."/>
            <person name="Anderson S."/>
            <person name="Arachi H."/>
            <person name="Azer M."/>
            <person name="Bachantsang P."/>
            <person name="Barry A."/>
            <person name="Bayul T."/>
            <person name="Berlin A."/>
            <person name="Bessette D."/>
            <person name="Bloom T."/>
            <person name="Blye J."/>
            <person name="Boguslavskiy L."/>
            <person name="Bonnet C."/>
            <person name="Boukhgalter B."/>
            <person name="Bourzgui I."/>
            <person name="Brown A."/>
            <person name="Cahill P."/>
            <person name="Channer S."/>
            <person name="Cheshatsang Y."/>
            <person name="Chuda L."/>
            <person name="Citroen M."/>
            <person name="Collymore A."/>
            <person name="Cooke P."/>
            <person name="Costello M."/>
            <person name="D'Aco K."/>
            <person name="Daza R."/>
            <person name="De Haan G."/>
            <person name="DeGray S."/>
            <person name="DeMaso C."/>
            <person name="Dhargay N."/>
            <person name="Dooley K."/>
            <person name="Dooley E."/>
            <person name="Doricent M."/>
            <person name="Dorje P."/>
            <person name="Dorjee K."/>
            <person name="Dupes A."/>
            <person name="Elong R."/>
            <person name="Falk J."/>
            <person name="Farina A."/>
            <person name="Faro S."/>
            <person name="Ferguson D."/>
            <person name="Fisher S."/>
            <person name="Foley C.D."/>
            <person name="Franke A."/>
            <person name="Friedrich D."/>
            <person name="Gadbois L."/>
            <person name="Gearin G."/>
            <person name="Gearin C.R."/>
            <person name="Giannoukos G."/>
            <person name="Goode T."/>
            <person name="Graham J."/>
            <person name="Grandbois E."/>
            <person name="Grewal S."/>
            <person name="Gyaltsen K."/>
            <person name="Hafez N."/>
            <person name="Hagos B."/>
            <person name="Hall J."/>
            <person name="Henson C."/>
            <person name="Hollinger A."/>
            <person name="Honan T."/>
            <person name="Huard M.D."/>
            <person name="Hughes L."/>
            <person name="Hurhula B."/>
            <person name="Husby M.E."/>
            <person name="Kamat A."/>
            <person name="Kanga B."/>
            <person name="Kashin S."/>
            <person name="Khazanovich D."/>
            <person name="Kisner P."/>
            <person name="Lance K."/>
            <person name="Lara M."/>
            <person name="Lee W."/>
            <person name="Lennon N."/>
            <person name="Letendre F."/>
            <person name="LeVine R."/>
            <person name="Lipovsky A."/>
            <person name="Liu X."/>
            <person name="Liu J."/>
            <person name="Liu S."/>
            <person name="Lokyitsang T."/>
            <person name="Lokyitsang Y."/>
            <person name="Lubonja R."/>
            <person name="Lui A."/>
            <person name="MacDonald P."/>
            <person name="Magnisalis V."/>
            <person name="Maru K."/>
            <person name="Matthews C."/>
            <person name="McCusker W."/>
            <person name="McDonough S."/>
            <person name="Mehta T."/>
            <person name="Meldrim J."/>
            <person name="Meneus L."/>
            <person name="Mihai O."/>
            <person name="Mihalev A."/>
            <person name="Mihova T."/>
            <person name="Mittelman R."/>
            <person name="Mlenga V."/>
            <person name="Montmayeur A."/>
            <person name="Mulrain L."/>
            <person name="Navidi A."/>
            <person name="Naylor J."/>
            <person name="Negash T."/>
            <person name="Nguyen T."/>
            <person name="Nguyen N."/>
            <person name="Nicol R."/>
            <person name="Norbu C."/>
            <person name="Norbu N."/>
            <person name="Novod N."/>
            <person name="O'Neill B."/>
            <person name="Osman S."/>
            <person name="Markiewicz E."/>
            <person name="Oyono O.L."/>
            <person name="Patti C."/>
            <person name="Phunkhang P."/>
            <person name="Pierre F."/>
            <person name="Priest M."/>
            <person name="Raghuraman S."/>
            <person name="Rege F."/>
            <person name="Reyes R."/>
            <person name="Rise C."/>
            <person name="Rogov P."/>
            <person name="Ross K."/>
            <person name="Ryan E."/>
            <person name="Settipalli S."/>
            <person name="Shea T."/>
            <person name="Sherpa N."/>
            <person name="Shi L."/>
            <person name="Shih D."/>
            <person name="Sparrow T."/>
            <person name="Spaulding J."/>
            <person name="Stalker J."/>
            <person name="Stange-Thomann N."/>
            <person name="Stavropoulos S."/>
            <person name="Stone C."/>
            <person name="Strader C."/>
            <person name="Tesfaye S."/>
            <person name="Thomson T."/>
            <person name="Thoulutsang Y."/>
            <person name="Thoulutsang D."/>
            <person name="Topham K."/>
            <person name="Topping I."/>
            <person name="Tsamla T."/>
            <person name="Vassiliev H."/>
            <person name="Vo A."/>
            <person name="Wangchuk T."/>
            <person name="Wangdi T."/>
            <person name="Weiand M."/>
            <person name="Wilkinson J."/>
            <person name="Wilson A."/>
            <person name="Yadav S."/>
            <person name="Young G."/>
            <person name="Yu Q."/>
            <person name="Zembek L."/>
            <person name="Zhong D."/>
            <person name="Zimmer A."/>
            <person name="Zwirko Z."/>
            <person name="Jaffe D.B."/>
            <person name="Alvarez P."/>
            <person name="Brockman W."/>
            <person name="Butler J."/>
            <person name="Chin C."/>
            <person name="Gnerre S."/>
            <person name="Grabherr M."/>
            <person name="Kleber M."/>
            <person name="Mauceli E."/>
            <person name="MacCallum I."/>
        </authorList>
    </citation>
    <scope>NUCLEOTIDE SEQUENCE [LARGE SCALE GENOMIC DNA]</scope>
    <source>
        <strain evidence="4">Tucson 14030-0811.24</strain>
    </source>
</reference>
<dbReference type="EMBL" id="CH964095">
    <property type="protein sequence ID" value="EDW79080.1"/>
    <property type="molecule type" value="Genomic_DNA"/>
</dbReference>
<accession>B4N4K6</accession>